<keyword evidence="2" id="KW-1185">Reference proteome</keyword>
<organism evidence="1 2">
    <name type="scientific">Pseudomonas asuensis</name>
    <dbReference type="NCBI Taxonomy" id="1825787"/>
    <lineage>
        <taxon>Bacteria</taxon>
        <taxon>Pseudomonadati</taxon>
        <taxon>Pseudomonadota</taxon>
        <taxon>Gammaproteobacteria</taxon>
        <taxon>Pseudomonadales</taxon>
        <taxon>Pseudomonadaceae</taxon>
        <taxon>Pseudomonas</taxon>
    </lineage>
</organism>
<dbReference type="EMBL" id="BMNW01000018">
    <property type="protein sequence ID" value="GGM30365.1"/>
    <property type="molecule type" value="Genomic_DNA"/>
</dbReference>
<name>A0ABQ2H409_9PSED</name>
<protein>
    <submittedName>
        <fullName evidence="1">Tail protein X</fullName>
    </submittedName>
</protein>
<proteinExistence type="predicted"/>
<sequence length="73" mass="7868">MATTVRAQQNDTLDRLCWRHYGATAGVTEQVLEANPGLAELGPVLPIGHPVTLPDVSTTTAEAQEAQQVNLWD</sequence>
<dbReference type="Pfam" id="PF05489">
    <property type="entry name" value="Phage_tail_X"/>
    <property type="match status" value="1"/>
</dbReference>
<dbReference type="Proteomes" id="UP000616499">
    <property type="component" value="Unassembled WGS sequence"/>
</dbReference>
<comment type="caution">
    <text evidence="1">The sequence shown here is derived from an EMBL/GenBank/DDBJ whole genome shotgun (WGS) entry which is preliminary data.</text>
</comment>
<evidence type="ECO:0000313" key="2">
    <source>
        <dbReference type="Proteomes" id="UP000616499"/>
    </source>
</evidence>
<dbReference type="RefSeq" id="WP_188868501.1">
    <property type="nucleotide sequence ID" value="NZ_BMNW01000018.1"/>
</dbReference>
<reference evidence="2" key="1">
    <citation type="journal article" date="2019" name="Int. J. Syst. Evol. Microbiol.">
        <title>The Global Catalogue of Microorganisms (GCM) 10K type strain sequencing project: providing services to taxonomists for standard genome sequencing and annotation.</title>
        <authorList>
            <consortium name="The Broad Institute Genomics Platform"/>
            <consortium name="The Broad Institute Genome Sequencing Center for Infectious Disease"/>
            <person name="Wu L."/>
            <person name="Ma J."/>
        </authorList>
    </citation>
    <scope>NUCLEOTIDE SEQUENCE [LARGE SCALE GENOMIC DNA]</scope>
    <source>
        <strain evidence="2">JCM 13501</strain>
    </source>
</reference>
<accession>A0ABQ2H409</accession>
<gene>
    <name evidence="1" type="primary">X</name>
    <name evidence="1" type="ORF">GCM10009425_46200</name>
</gene>
<dbReference type="InterPro" id="IPR008861">
    <property type="entry name" value="GpX-like"/>
</dbReference>
<evidence type="ECO:0000313" key="1">
    <source>
        <dbReference type="EMBL" id="GGM30365.1"/>
    </source>
</evidence>